<dbReference type="AlphaFoldDB" id="A0A3T1DD33"/>
<accession>A0A3T1DD33</accession>
<evidence type="ECO:0000256" key="4">
    <source>
        <dbReference type="HAMAP-Rule" id="MF_00171"/>
    </source>
</evidence>
<dbReference type="HAMAP" id="MF_00171">
    <property type="entry name" value="TruA"/>
    <property type="match status" value="1"/>
</dbReference>
<reference evidence="9 10" key="1">
    <citation type="submission" date="2019-01" db="EMBL/GenBank/DDBJ databases">
        <title>Complete genome sequence of Cohnella hallensis HS21 isolated from Korean fir (Abies koreana) rhizospheric soil.</title>
        <authorList>
            <person name="Jiang L."/>
            <person name="Kang S.W."/>
            <person name="Kim S."/>
            <person name="Jung J."/>
            <person name="Kim C.Y."/>
            <person name="Kim D.H."/>
            <person name="Kim S.W."/>
            <person name="Lee J."/>
        </authorList>
    </citation>
    <scope>NUCLEOTIDE SEQUENCE [LARGE SCALE GENOMIC DNA]</scope>
    <source>
        <strain evidence="9 10">HS21</strain>
    </source>
</reference>
<dbReference type="PIRSF" id="PIRSF001430">
    <property type="entry name" value="tRNA_psdUrid_synth"/>
    <property type="match status" value="1"/>
</dbReference>
<name>A0A3T1DD33_9BACL</name>
<dbReference type="InterPro" id="IPR020103">
    <property type="entry name" value="PsdUridine_synth_cat_dom_sf"/>
</dbReference>
<sequence>MDRIMHSDHPFFVGGGGLVRNIGLIISYDGTQYYGFQSQPSGNTIQDKLEEAIYALTSEEIHVTGSGRTDAGVHARGQVVNFETTSSIPIERWMLALNTRLPNDIVVQSAFIVPDKFHARRGAESKTYRYTINCNRNPDLFRRRYQFHHPTPLDIEGMRNGLVYLLGEHDFSSFTAPQSTKSSHVRTILEAKLEVEKDHPDHFNIPHDHFGHSWDQLHYPGKQRGVIHLYIKGTGFLYNMVRIIAGTLIQVGEGKRVASDIASILAAQNRALAGPTAVPHGLSLWEVVYPSLSTNKMDSGHFQ</sequence>
<comment type="similarity">
    <text evidence="1 4 7">Belongs to the tRNA pseudouridine synthase TruA family.</text>
</comment>
<dbReference type="GO" id="GO:0031119">
    <property type="term" value="P:tRNA pseudouridine synthesis"/>
    <property type="evidence" value="ECO:0007669"/>
    <property type="project" value="UniProtKB-UniRule"/>
</dbReference>
<evidence type="ECO:0000256" key="5">
    <source>
        <dbReference type="PIRSR" id="PIRSR001430-1"/>
    </source>
</evidence>
<dbReference type="InterPro" id="IPR020097">
    <property type="entry name" value="PsdUridine_synth_TruA_a/b_dom"/>
</dbReference>
<evidence type="ECO:0000256" key="6">
    <source>
        <dbReference type="PIRSR" id="PIRSR001430-2"/>
    </source>
</evidence>
<evidence type="ECO:0000256" key="7">
    <source>
        <dbReference type="RuleBase" id="RU003792"/>
    </source>
</evidence>
<dbReference type="Pfam" id="PF01416">
    <property type="entry name" value="PseudoU_synth_1"/>
    <property type="match status" value="2"/>
</dbReference>
<dbReference type="Proteomes" id="UP000289856">
    <property type="component" value="Chromosome"/>
</dbReference>
<comment type="catalytic activity">
    <reaction evidence="4 7">
        <text>uridine(38/39/40) in tRNA = pseudouridine(38/39/40) in tRNA</text>
        <dbReference type="Rhea" id="RHEA:22376"/>
        <dbReference type="Rhea" id="RHEA-COMP:10085"/>
        <dbReference type="Rhea" id="RHEA-COMP:10087"/>
        <dbReference type="ChEBI" id="CHEBI:65314"/>
        <dbReference type="ChEBI" id="CHEBI:65315"/>
        <dbReference type="EC" id="5.4.99.12"/>
    </reaction>
</comment>
<feature type="binding site" evidence="4 6">
    <location>
        <position position="128"/>
    </location>
    <ligand>
        <name>substrate</name>
    </ligand>
</feature>
<comment type="function">
    <text evidence="4">Formation of pseudouridine at positions 38, 39 and 40 in the anticodon stem and loop of transfer RNAs.</text>
</comment>
<dbReference type="InterPro" id="IPR020095">
    <property type="entry name" value="PsdUridine_synth_TruA_C"/>
</dbReference>
<dbReference type="SUPFAM" id="SSF55120">
    <property type="entry name" value="Pseudouridine synthase"/>
    <property type="match status" value="1"/>
</dbReference>
<dbReference type="Gene3D" id="3.30.70.660">
    <property type="entry name" value="Pseudouridine synthase I, catalytic domain, C-terminal subdomain"/>
    <property type="match status" value="1"/>
</dbReference>
<evidence type="ECO:0000313" key="10">
    <source>
        <dbReference type="Proteomes" id="UP000289856"/>
    </source>
</evidence>
<organism evidence="9 10">
    <name type="scientific">Cohnella abietis</name>
    <dbReference type="NCBI Taxonomy" id="2507935"/>
    <lineage>
        <taxon>Bacteria</taxon>
        <taxon>Bacillati</taxon>
        <taxon>Bacillota</taxon>
        <taxon>Bacilli</taxon>
        <taxon>Bacillales</taxon>
        <taxon>Paenibacillaceae</taxon>
        <taxon>Cohnella</taxon>
    </lineage>
</organism>
<dbReference type="InterPro" id="IPR020094">
    <property type="entry name" value="TruA/RsuA/RluB/E/F_N"/>
</dbReference>
<dbReference type="KEGG" id="cohn:KCTCHS21_54020"/>
<evidence type="ECO:0000259" key="8">
    <source>
        <dbReference type="Pfam" id="PF01416"/>
    </source>
</evidence>
<feature type="active site" description="Nucleophile" evidence="4 5">
    <location>
        <position position="70"/>
    </location>
</feature>
<keyword evidence="10" id="KW-1185">Reference proteome</keyword>
<dbReference type="GO" id="GO:0160147">
    <property type="term" value="F:tRNA pseudouridine(38-40) synthase activity"/>
    <property type="evidence" value="ECO:0007669"/>
    <property type="project" value="UniProtKB-EC"/>
</dbReference>
<dbReference type="EMBL" id="AP019400">
    <property type="protein sequence ID" value="BBI36003.1"/>
    <property type="molecule type" value="Genomic_DNA"/>
</dbReference>
<feature type="domain" description="Pseudouridine synthase I TruA alpha/beta" evidence="8">
    <location>
        <begin position="25"/>
        <end position="120"/>
    </location>
</feature>
<dbReference type="Gene3D" id="3.30.70.580">
    <property type="entry name" value="Pseudouridine synthase I, catalytic domain, N-terminal subdomain"/>
    <property type="match status" value="1"/>
</dbReference>
<comment type="subunit">
    <text evidence="4">Homodimer.</text>
</comment>
<evidence type="ECO:0000256" key="3">
    <source>
        <dbReference type="ARBA" id="ARBA00023235"/>
    </source>
</evidence>
<comment type="caution">
    <text evidence="4">Lacks conserved residue(s) required for the propagation of feature annotation.</text>
</comment>
<dbReference type="EC" id="5.4.99.12" evidence="4"/>
<gene>
    <name evidence="4 9" type="primary">truA</name>
    <name evidence="9" type="ORF">KCTCHS21_54020</name>
</gene>
<proteinExistence type="inferred from homology"/>
<keyword evidence="2 4" id="KW-0819">tRNA processing</keyword>
<dbReference type="GO" id="GO:0003723">
    <property type="term" value="F:RNA binding"/>
    <property type="evidence" value="ECO:0007669"/>
    <property type="project" value="InterPro"/>
</dbReference>
<evidence type="ECO:0000256" key="2">
    <source>
        <dbReference type="ARBA" id="ARBA00022694"/>
    </source>
</evidence>
<dbReference type="PANTHER" id="PTHR11142">
    <property type="entry name" value="PSEUDOURIDYLATE SYNTHASE"/>
    <property type="match status" value="1"/>
</dbReference>
<dbReference type="CDD" id="cd02570">
    <property type="entry name" value="PseudoU_synth_EcTruA"/>
    <property type="match status" value="1"/>
</dbReference>
<dbReference type="PANTHER" id="PTHR11142:SF0">
    <property type="entry name" value="TRNA PSEUDOURIDINE SYNTHASE-LIKE 1"/>
    <property type="match status" value="1"/>
</dbReference>
<protein>
    <recommendedName>
        <fullName evidence="4">tRNA pseudouridine synthase A</fullName>
        <ecNumber evidence="4">5.4.99.12</ecNumber>
    </recommendedName>
    <alternativeName>
        <fullName evidence="4">tRNA pseudouridine(38-40) synthase</fullName>
    </alternativeName>
    <alternativeName>
        <fullName evidence="4">tRNA pseudouridylate synthase I</fullName>
    </alternativeName>
    <alternativeName>
        <fullName evidence="4">tRNA-uridine isomerase I</fullName>
    </alternativeName>
</protein>
<dbReference type="NCBIfam" id="TIGR00071">
    <property type="entry name" value="hisT_truA"/>
    <property type="match status" value="1"/>
</dbReference>
<evidence type="ECO:0000313" key="9">
    <source>
        <dbReference type="EMBL" id="BBI36003.1"/>
    </source>
</evidence>
<feature type="domain" description="Pseudouridine synthase I TruA alpha/beta" evidence="8">
    <location>
        <begin position="163"/>
        <end position="290"/>
    </location>
</feature>
<evidence type="ECO:0000256" key="1">
    <source>
        <dbReference type="ARBA" id="ARBA00009375"/>
    </source>
</evidence>
<dbReference type="FunFam" id="3.30.70.580:FF:000001">
    <property type="entry name" value="tRNA pseudouridine synthase A"/>
    <property type="match status" value="1"/>
</dbReference>
<keyword evidence="3 4" id="KW-0413">Isomerase</keyword>
<dbReference type="InterPro" id="IPR001406">
    <property type="entry name" value="PsdUridine_synth_TruA"/>
</dbReference>